<dbReference type="Proteomes" id="UP001338582">
    <property type="component" value="Chromosome 3"/>
</dbReference>
<evidence type="ECO:0000256" key="11">
    <source>
        <dbReference type="ARBA" id="ARBA00022989"/>
    </source>
</evidence>
<dbReference type="KEGG" id="asau:88173906"/>
<evidence type="ECO:0000256" key="10">
    <source>
        <dbReference type="ARBA" id="ARBA00022833"/>
    </source>
</evidence>
<keyword evidence="11 16" id="KW-1133">Transmembrane helix</keyword>
<feature type="transmembrane region" description="Helical" evidence="16">
    <location>
        <begin position="626"/>
        <end position="646"/>
    </location>
</feature>
<dbReference type="Pfam" id="PF04389">
    <property type="entry name" value="Peptidase_M28"/>
    <property type="match status" value="1"/>
</dbReference>
<dbReference type="PANTHER" id="PTHR12147">
    <property type="entry name" value="METALLOPEPTIDASE M28 FAMILY MEMBER"/>
    <property type="match status" value="1"/>
</dbReference>
<dbReference type="SUPFAM" id="SSF53187">
    <property type="entry name" value="Zn-dependent exopeptidases"/>
    <property type="match status" value="1"/>
</dbReference>
<evidence type="ECO:0000259" key="19">
    <source>
        <dbReference type="Pfam" id="PF22251"/>
    </source>
</evidence>
<sequence>MANSISSEPVRAPSPQRDGLVVRKVSRALGLLSQLAKKPNWFVRLFRAVFGYRKTTLTFLVLVTLLSTVLVSYFDNSLEYSVDMPRSEREKATLDYSWSVLQEIGRNEHTYTSKHNDEVHDYLELQIKSLVKAVPYAEYDNDLNYTNNLMFQVKYLSYDSVSYYESNNLLVRVNGLDSTLPALLLSSHFDSVPTSYGITDDGMGVASMMGVLRQLCSKDSKQPRRTIIFNFNNNEEFGLYGAKAFLSHPWAKQVKYFLNLEGTGAGGKAVLFRGTDYGIVNHFSSVRYPYANSFFQQGFNNHLIASETDYAVYKDIGNLRGLDLAFFKPRDIYHTAGDSIKNTNARSLWHMLSSTLDFTKHISAAKIDLDGEDSDASKDFASYFSFMNLFFSVPISQVVIINIVFLVVVPIVILFLLTVVVHYKKGWDVNLLNVVKFPLSFLISLTLLSFGTDVVLVPFNPFVANNSVEMLILALFSVFMLLNYCFLNLFNLVFKPFKGHQHDEKLVLLLESTLLSWIVVLWSTVKLAHNRIGDDHTGEGLLVILFGAQAVASIFGLIGWSFQRSKRSKPSRSGNNADYLPLLGSSSSAQYGAHDNTSIEDCSSLSLHSDDVECPTAHKKSFSYDWLIQFIVMVPASSFIIFNWGYLSIDGIHKSIQESSRMQGLIYKFIQLFVAAWALPFIPFVFKLNRSIVFIFIALAISGLLIVGTKTPFDTSNPLKLRFLQTIEIGSNSVQNLITVSGRLSDLTKEILSDIPSIKKSEHKVKEQEVGDGMLIYSWNSTLTPHVVPGVDSVKDYLQVEVLKNSSSSSDAPFGLLTGELRITAPKNRNCKLAFKNSHNSVKISSENPEENSPVRTAIVYNSKKPTNETYMSSGGIPEGFSKDHNGNYLFKSSKGIRELQLNKLDWDAPYHLSMQWVPEIVESSTALSRINVLKLGINIECYWSELGSVSDGKKNDFSVFETVPAYEELLHYSPNFVSWSNRDRGVVSVKRYIEI</sequence>
<dbReference type="Pfam" id="PF22251">
    <property type="entry name" value="PFF1_TM"/>
    <property type="match status" value="2"/>
</dbReference>
<dbReference type="AlphaFoldDB" id="A0AAX4HAF0"/>
<evidence type="ECO:0000313" key="20">
    <source>
        <dbReference type="EMBL" id="WPK25525.1"/>
    </source>
</evidence>
<dbReference type="GO" id="GO:0005774">
    <property type="term" value="C:vacuolar membrane"/>
    <property type="evidence" value="ECO:0007669"/>
    <property type="project" value="UniProtKB-SubCell"/>
</dbReference>
<comment type="cofactor">
    <cofactor evidence="1">
        <name>Zn(2+)</name>
        <dbReference type="ChEBI" id="CHEBI:29105"/>
    </cofactor>
</comment>
<comment type="subcellular location">
    <subcellularLocation>
        <location evidence="3">Vacuole membrane</location>
        <topology evidence="3">Multi-pass membrane protein</topology>
    </subcellularLocation>
</comment>
<feature type="transmembrane region" description="Helical" evidence="16">
    <location>
        <begin position="399"/>
        <end position="423"/>
    </location>
</feature>
<keyword evidence="5" id="KW-0926">Vacuole</keyword>
<protein>
    <recommendedName>
        <fullName evidence="15">Peptide hydrolase</fullName>
        <ecNumber evidence="15">3.4.-.-</ecNumber>
    </recommendedName>
</protein>
<feature type="transmembrane region" description="Helical" evidence="16">
    <location>
        <begin position="471"/>
        <end position="494"/>
    </location>
</feature>
<keyword evidence="7 16" id="KW-0812">Transmembrane</keyword>
<dbReference type="GO" id="GO:0046872">
    <property type="term" value="F:metal ion binding"/>
    <property type="evidence" value="ECO:0007669"/>
    <property type="project" value="UniProtKB-KW"/>
</dbReference>
<dbReference type="GO" id="GO:0006508">
    <property type="term" value="P:proteolysis"/>
    <property type="evidence" value="ECO:0007669"/>
    <property type="project" value="UniProtKB-KW"/>
</dbReference>
<dbReference type="InterPro" id="IPR048024">
    <property type="entry name" value="Fxna-like_M28_dom"/>
</dbReference>
<feature type="transmembrane region" description="Helical" evidence="16">
    <location>
        <begin position="693"/>
        <end position="713"/>
    </location>
</feature>
<dbReference type="InterPro" id="IPR053975">
    <property type="entry name" value="PFF1_C"/>
</dbReference>
<keyword evidence="13 16" id="KW-0472">Membrane</keyword>
<evidence type="ECO:0000256" key="2">
    <source>
        <dbReference type="ARBA" id="ARBA00003273"/>
    </source>
</evidence>
<evidence type="ECO:0000259" key="17">
    <source>
        <dbReference type="Pfam" id="PF04389"/>
    </source>
</evidence>
<feature type="domain" description="Vacuolar membrane protease transmembrane" evidence="19">
    <location>
        <begin position="436"/>
        <end position="577"/>
    </location>
</feature>
<feature type="transmembrane region" description="Helical" evidence="16">
    <location>
        <begin position="506"/>
        <end position="525"/>
    </location>
</feature>
<evidence type="ECO:0000256" key="9">
    <source>
        <dbReference type="ARBA" id="ARBA00022801"/>
    </source>
</evidence>
<evidence type="ECO:0000256" key="15">
    <source>
        <dbReference type="RuleBase" id="RU361240"/>
    </source>
</evidence>
<dbReference type="Gene3D" id="3.40.630.10">
    <property type="entry name" value="Zn peptidases"/>
    <property type="match status" value="1"/>
</dbReference>
<feature type="transmembrane region" description="Helical" evidence="16">
    <location>
        <begin position="666"/>
        <end position="686"/>
    </location>
</feature>
<keyword evidence="6 15" id="KW-0645">Protease</keyword>
<comment type="function">
    <text evidence="2">May be involved in vacuolar sorting and osmoregulation.</text>
</comment>
<organism evidence="20 21">
    <name type="scientific">Australozyma saopauloensis</name>
    <dbReference type="NCBI Taxonomy" id="291208"/>
    <lineage>
        <taxon>Eukaryota</taxon>
        <taxon>Fungi</taxon>
        <taxon>Dikarya</taxon>
        <taxon>Ascomycota</taxon>
        <taxon>Saccharomycotina</taxon>
        <taxon>Pichiomycetes</taxon>
        <taxon>Metschnikowiaceae</taxon>
        <taxon>Australozyma</taxon>
    </lineage>
</organism>
<gene>
    <name evidence="20" type="ORF">PUMCH_002842</name>
</gene>
<evidence type="ECO:0000256" key="6">
    <source>
        <dbReference type="ARBA" id="ARBA00022670"/>
    </source>
</evidence>
<evidence type="ECO:0000313" key="21">
    <source>
        <dbReference type="Proteomes" id="UP001338582"/>
    </source>
</evidence>
<evidence type="ECO:0000256" key="12">
    <source>
        <dbReference type="ARBA" id="ARBA00023049"/>
    </source>
</evidence>
<keyword evidence="14" id="KW-0325">Glycoprotein</keyword>
<feature type="domain" description="Vacuolar membrane protease C-terminal" evidence="18">
    <location>
        <begin position="719"/>
        <end position="990"/>
    </location>
</feature>
<dbReference type="GeneID" id="88173906"/>
<evidence type="ECO:0000256" key="16">
    <source>
        <dbReference type="SAM" id="Phobius"/>
    </source>
</evidence>
<feature type="transmembrane region" description="Helical" evidence="16">
    <location>
        <begin position="435"/>
        <end position="459"/>
    </location>
</feature>
<keyword evidence="10 15" id="KW-0862">Zinc</keyword>
<evidence type="ECO:0000256" key="7">
    <source>
        <dbReference type="ARBA" id="ARBA00022692"/>
    </source>
</evidence>
<dbReference type="InterPro" id="IPR053976">
    <property type="entry name" value="PFF1_TM"/>
</dbReference>
<evidence type="ECO:0000256" key="8">
    <source>
        <dbReference type="ARBA" id="ARBA00022723"/>
    </source>
</evidence>
<dbReference type="PANTHER" id="PTHR12147:SF58">
    <property type="entry name" value="VACUOLAR MEMBRANE PROTEASE"/>
    <property type="match status" value="1"/>
</dbReference>
<dbReference type="InterPro" id="IPR045175">
    <property type="entry name" value="M28_fam"/>
</dbReference>
<feature type="transmembrane region" description="Helical" evidence="16">
    <location>
        <begin position="56"/>
        <end position="74"/>
    </location>
</feature>
<dbReference type="InterPro" id="IPR007484">
    <property type="entry name" value="Peptidase_M28"/>
</dbReference>
<feature type="transmembrane region" description="Helical" evidence="16">
    <location>
        <begin position="540"/>
        <end position="562"/>
    </location>
</feature>
<evidence type="ECO:0000256" key="14">
    <source>
        <dbReference type="ARBA" id="ARBA00023180"/>
    </source>
</evidence>
<keyword evidence="12" id="KW-0482">Metalloprotease</keyword>
<dbReference type="EC" id="3.4.-.-" evidence="15"/>
<evidence type="ECO:0000256" key="13">
    <source>
        <dbReference type="ARBA" id="ARBA00023136"/>
    </source>
</evidence>
<comment type="similarity">
    <text evidence="4 15">Belongs to the peptidase M28 family.</text>
</comment>
<accession>A0AAX4HAF0</accession>
<keyword evidence="21" id="KW-1185">Reference proteome</keyword>
<feature type="domain" description="Vacuolar membrane protease transmembrane" evidence="19">
    <location>
        <begin position="616"/>
        <end position="689"/>
    </location>
</feature>
<dbReference type="CDD" id="cd03875">
    <property type="entry name" value="M28_Fxna_like"/>
    <property type="match status" value="1"/>
</dbReference>
<feature type="domain" description="Peptidase M28" evidence="17">
    <location>
        <begin position="168"/>
        <end position="356"/>
    </location>
</feature>
<evidence type="ECO:0000259" key="18">
    <source>
        <dbReference type="Pfam" id="PF22250"/>
    </source>
</evidence>
<dbReference type="Pfam" id="PF22250">
    <property type="entry name" value="PFF1_C"/>
    <property type="match status" value="1"/>
</dbReference>
<evidence type="ECO:0000256" key="1">
    <source>
        <dbReference type="ARBA" id="ARBA00001947"/>
    </source>
</evidence>
<evidence type="ECO:0000256" key="5">
    <source>
        <dbReference type="ARBA" id="ARBA00022554"/>
    </source>
</evidence>
<name>A0AAX4HAF0_9ASCO</name>
<evidence type="ECO:0000256" key="4">
    <source>
        <dbReference type="ARBA" id="ARBA00010918"/>
    </source>
</evidence>
<reference evidence="20 21" key="1">
    <citation type="submission" date="2023-10" db="EMBL/GenBank/DDBJ databases">
        <title>Draft Genome Sequence of Candida saopaulonensis from a very Premature Infant with Sepsis.</title>
        <authorList>
            <person name="Ning Y."/>
            <person name="Dai R."/>
            <person name="Xiao M."/>
            <person name="Xu Y."/>
            <person name="Yan Q."/>
            <person name="Zhang L."/>
        </authorList>
    </citation>
    <scope>NUCLEOTIDE SEQUENCE [LARGE SCALE GENOMIC DNA]</scope>
    <source>
        <strain evidence="20 21">19XY460</strain>
    </source>
</reference>
<dbReference type="RefSeq" id="XP_062877907.1">
    <property type="nucleotide sequence ID" value="XM_063021837.1"/>
</dbReference>
<dbReference type="EMBL" id="CP138896">
    <property type="protein sequence ID" value="WPK25525.1"/>
    <property type="molecule type" value="Genomic_DNA"/>
</dbReference>
<keyword evidence="8 15" id="KW-0479">Metal-binding</keyword>
<proteinExistence type="inferred from homology"/>
<dbReference type="GO" id="GO:0008235">
    <property type="term" value="F:metalloexopeptidase activity"/>
    <property type="evidence" value="ECO:0007669"/>
    <property type="project" value="InterPro"/>
</dbReference>
<keyword evidence="9 15" id="KW-0378">Hydrolase</keyword>
<evidence type="ECO:0000256" key="3">
    <source>
        <dbReference type="ARBA" id="ARBA00004128"/>
    </source>
</evidence>